<gene>
    <name evidence="10" type="ORF">MAMP_00811</name>
</gene>
<dbReference type="Proteomes" id="UP000003544">
    <property type="component" value="Unassembled WGS sequence"/>
</dbReference>
<dbReference type="NCBIfam" id="TIGR02602">
    <property type="entry name" value="8TM_EpsH"/>
    <property type="match status" value="1"/>
</dbReference>
<feature type="transmembrane region" description="Helical" evidence="8">
    <location>
        <begin position="12"/>
        <end position="33"/>
    </location>
</feature>
<comment type="subcellular location">
    <subcellularLocation>
        <location evidence="1">Cell membrane</location>
        <topology evidence="1">Multi-pass membrane protein</topology>
    </subcellularLocation>
</comment>
<comment type="caution">
    <text evidence="10">The sequence shown here is derived from an EMBL/GenBank/DDBJ whole genome shotgun (WGS) entry which is preliminary data.</text>
</comment>
<feature type="transmembrane region" description="Helical" evidence="8">
    <location>
        <begin position="73"/>
        <end position="91"/>
    </location>
</feature>
<protein>
    <recommendedName>
        <fullName evidence="9">Methanolan biosynthesis EpsI domain-containing protein</fullName>
    </recommendedName>
</protein>
<keyword evidence="7 8" id="KW-0472">Membrane</keyword>
<feature type="transmembrane region" description="Helical" evidence="8">
    <location>
        <begin position="259"/>
        <end position="276"/>
    </location>
</feature>
<evidence type="ECO:0000256" key="3">
    <source>
        <dbReference type="ARBA" id="ARBA00022670"/>
    </source>
</evidence>
<keyword evidence="6 8" id="KW-1133">Transmembrane helix</keyword>
<feature type="domain" description="Methanolan biosynthesis EpsI" evidence="9">
    <location>
        <begin position="318"/>
        <end position="514"/>
    </location>
</feature>
<feature type="transmembrane region" description="Helical" evidence="8">
    <location>
        <begin position="217"/>
        <end position="239"/>
    </location>
</feature>
<proteinExistence type="predicted"/>
<dbReference type="InterPro" id="IPR013426">
    <property type="entry name" value="EpsH-like"/>
</dbReference>
<dbReference type="InterPro" id="IPR026392">
    <property type="entry name" value="Exo/Archaeosortase_dom"/>
</dbReference>
<dbReference type="EMBL" id="AFIG01000003">
    <property type="protein sequence ID" value="EGL53317.1"/>
    <property type="molecule type" value="Genomic_DNA"/>
</dbReference>
<accession>F5T2V6</accession>
<dbReference type="GO" id="GO:0006508">
    <property type="term" value="P:proteolysis"/>
    <property type="evidence" value="ECO:0007669"/>
    <property type="project" value="UniProtKB-KW"/>
</dbReference>
<evidence type="ECO:0000256" key="5">
    <source>
        <dbReference type="ARBA" id="ARBA00022801"/>
    </source>
</evidence>
<name>F5T2V6_9GAMM</name>
<feature type="transmembrane region" description="Helical" evidence="8">
    <location>
        <begin position="312"/>
        <end position="332"/>
    </location>
</feature>
<dbReference type="GO" id="GO:0005886">
    <property type="term" value="C:plasma membrane"/>
    <property type="evidence" value="ECO:0007669"/>
    <property type="project" value="UniProtKB-SubCell"/>
</dbReference>
<feature type="transmembrane region" description="Helical" evidence="8">
    <location>
        <begin position="190"/>
        <end position="208"/>
    </location>
</feature>
<dbReference type="Pfam" id="PF11984">
    <property type="entry name" value="DUF3485"/>
    <property type="match status" value="1"/>
</dbReference>
<dbReference type="NCBIfam" id="TIGR04152">
    <property type="entry name" value="exosort_VPLPA"/>
    <property type="match status" value="1"/>
</dbReference>
<dbReference type="RefSeq" id="WP_007146567.1">
    <property type="nucleotide sequence ID" value="NZ_AFIG01000003.1"/>
</dbReference>
<keyword evidence="3" id="KW-0645">Protease</keyword>
<dbReference type="InterPro" id="IPR026491">
    <property type="entry name" value="ExosortD_VPLPA"/>
</dbReference>
<dbReference type="InterPro" id="IPR019127">
    <property type="entry name" value="Exosortase"/>
</dbReference>
<evidence type="ECO:0000256" key="4">
    <source>
        <dbReference type="ARBA" id="ARBA00022692"/>
    </source>
</evidence>
<keyword evidence="11" id="KW-1185">Reference proteome</keyword>
<reference evidence="10 11" key="1">
    <citation type="journal article" date="2011" name="J. Bacteriol.">
        <title>Draft genome sequence of Methylophaga aminisulfidivorans MP T.</title>
        <authorList>
            <person name="Han G.H."/>
            <person name="Kim W."/>
            <person name="Chun J."/>
            <person name="Kim S.W."/>
        </authorList>
    </citation>
    <scope>NUCLEOTIDE SEQUENCE [LARGE SCALE GENOMIC DNA]</scope>
    <source>
        <strain evidence="11">MP(T)</strain>
    </source>
</reference>
<dbReference type="AlphaFoldDB" id="F5T2V6"/>
<evidence type="ECO:0000256" key="1">
    <source>
        <dbReference type="ARBA" id="ARBA00004651"/>
    </source>
</evidence>
<organism evidence="10 11">
    <name type="scientific">Methylophaga aminisulfidivorans MP</name>
    <dbReference type="NCBI Taxonomy" id="1026882"/>
    <lineage>
        <taxon>Bacteria</taxon>
        <taxon>Pseudomonadati</taxon>
        <taxon>Pseudomonadota</taxon>
        <taxon>Gammaproteobacteria</taxon>
        <taxon>Thiotrichales</taxon>
        <taxon>Piscirickettsiaceae</taxon>
        <taxon>Methylophaga</taxon>
    </lineage>
</organism>
<dbReference type="OrthoDB" id="9797363at2"/>
<evidence type="ECO:0000313" key="10">
    <source>
        <dbReference type="EMBL" id="EGL53317.1"/>
    </source>
</evidence>
<evidence type="ECO:0000256" key="2">
    <source>
        <dbReference type="ARBA" id="ARBA00022475"/>
    </source>
</evidence>
<dbReference type="InterPro" id="IPR014263">
    <property type="entry name" value="Methanolan_biosynth_EpsI"/>
</dbReference>
<keyword evidence="5" id="KW-0378">Hydrolase</keyword>
<sequence>MKQQGAGTVLSYQKASVFIVTLVLAFITYWGGIAEAYTRWNTQEEYSHGFLIPLVSLYILWEKKDLILSSVSRPMWSGYFLILLSLLVYILGELSALFILIQYSFVLTLVGLSMIFLGKASRYTLAPILLLLFAIPLPYVIEVVLTAKLQLVSSWLGVQVIRLFDIPVYLEGNIIDLGVYKLQVVEACSGLRYLFPLMSLGFIAAYFYRASFWKKAVVFLATIPITILMNSFRIGVIGVLVDNWGIAQAEGFLHDFEGWIIFMACAGLLALLIWLMEKLTTGYSFADVFGVEQYNKTKPIFYENNASSSGNLIIFSLTVLTLLSSYGVTHYIDNRQEIIPEHNALVNFPMQLEEWTGYQMPLDDRVESKLAMTDYLLANYQNKQKQTVNFYVAYYETQRKGESPHSPRVCIPGGGWEIAAFDRIEANGHPANRVIIKKGTQEQLVYYWFQGHGRIVANEYINKWYLLQDSIIKNRTDGSLVRMVTMVADNETVAQAEQRILSFMQVAEPKLKQYIAE</sequence>
<keyword evidence="2" id="KW-1003">Cell membrane</keyword>
<evidence type="ECO:0000256" key="8">
    <source>
        <dbReference type="SAM" id="Phobius"/>
    </source>
</evidence>
<feature type="transmembrane region" description="Helical" evidence="8">
    <location>
        <begin position="124"/>
        <end position="141"/>
    </location>
</feature>
<dbReference type="Pfam" id="PF09721">
    <property type="entry name" value="Exosortase_EpsH"/>
    <property type="match status" value="1"/>
</dbReference>
<evidence type="ECO:0000259" key="9">
    <source>
        <dbReference type="Pfam" id="PF11984"/>
    </source>
</evidence>
<evidence type="ECO:0000256" key="7">
    <source>
        <dbReference type="ARBA" id="ARBA00023136"/>
    </source>
</evidence>
<dbReference type="eggNOG" id="COG1269">
    <property type="taxonomic scope" value="Bacteria"/>
</dbReference>
<keyword evidence="4 8" id="KW-0812">Transmembrane</keyword>
<dbReference type="NCBIfam" id="TIGR04178">
    <property type="entry name" value="exo_archaeo"/>
    <property type="match status" value="1"/>
</dbReference>
<evidence type="ECO:0000313" key="11">
    <source>
        <dbReference type="Proteomes" id="UP000003544"/>
    </source>
</evidence>
<feature type="transmembrane region" description="Helical" evidence="8">
    <location>
        <begin position="97"/>
        <end position="117"/>
    </location>
</feature>
<dbReference type="GO" id="GO:0008233">
    <property type="term" value="F:peptidase activity"/>
    <property type="evidence" value="ECO:0007669"/>
    <property type="project" value="UniProtKB-KW"/>
</dbReference>
<dbReference type="NCBIfam" id="TIGR02914">
    <property type="entry name" value="EpsI_fam"/>
    <property type="match status" value="1"/>
</dbReference>
<evidence type="ECO:0000256" key="6">
    <source>
        <dbReference type="ARBA" id="ARBA00022989"/>
    </source>
</evidence>
<dbReference type="STRING" id="1026882.MAMP_00811"/>